<comment type="subcellular location">
    <subcellularLocation>
        <location evidence="1">Membrane</location>
        <topology evidence="1">Multi-pass membrane protein</topology>
    </subcellularLocation>
</comment>
<feature type="transmembrane region" description="Helical" evidence="9">
    <location>
        <begin position="534"/>
        <end position="553"/>
    </location>
</feature>
<evidence type="ECO:0000259" key="10">
    <source>
        <dbReference type="Pfam" id="PF16212"/>
    </source>
</evidence>
<evidence type="ECO:0000313" key="12">
    <source>
        <dbReference type="Proteomes" id="UP001432322"/>
    </source>
</evidence>
<dbReference type="SUPFAM" id="SSF56784">
    <property type="entry name" value="HAD-like"/>
    <property type="match status" value="1"/>
</dbReference>
<feature type="domain" description="P-type ATPase C-terminal" evidence="10">
    <location>
        <begin position="386"/>
        <end position="517"/>
    </location>
</feature>
<evidence type="ECO:0000256" key="4">
    <source>
        <dbReference type="ARBA" id="ARBA00022842"/>
    </source>
</evidence>
<sequence>DLEMYDEHADIAADVRSSMLTGELGEVKYVMADKTGTLTRNKMVFKNCSVGGIKYGSKKQESFNPRMVLSDLKSNRRGNSDDLQQFLTGCAVCHTVVPEKKDDTVVMHASSPDEYALVNFAYNAGFKFHTRTPSTITFTETVGDAITERIFEVLQVLEFDSVCKRMGVVVRREDSSLRVYVKGALDQPNTPSREVLMHQVEDDLVKDLRLVGASAIEDRLQEKVPETITKILSAGMHLWMLTGDKLETAINIGFSCNLISNKVTMLVLKSPVTEEVAEQMRNWLTQIGERRLQKGLRTALIVENTSLDLILADDGLTTDFLRLALASHAVICCRCTPLQKASVTKLVCKYSSGCVLAVGDGGNDIAMIQEAHVGVGIHGQEGNQAAMSADFSIAQFKNLDRLLFVHGSLSLFRTNRTLLYTIYKNTFEMAVVALFSAYTGFTMQVYTDPVHIIAYALWYTCFPALMIGMFDRPVSLEEISTSSALYSTMQNTFSIKEYIKFLSAGFLHSFVVFFSNLCLVAVANVKALYESRSLNIPIYASLAFSVITPILVMVEQSVAYPKVPWAPCTSAGILAVVFTPRFFLFIVYILGTVVMLEVMFKGVYRLIIKRVYVSDEYNAATHIRLLQPLVRVKDLIRNKEQPRTGYAFSQDDGSVLSQSEIVRAYDSTVPKKAGCEISAAEENEKLSVKSNHTQLEVYNDKTIDSEGSPRVKSSRSTEQTKSLGAMMRNSALPVISEVDENQHATSKEPIQKW</sequence>
<keyword evidence="5" id="KW-1278">Translocase</keyword>
<keyword evidence="12" id="KW-1185">Reference proteome</keyword>
<evidence type="ECO:0000256" key="9">
    <source>
        <dbReference type="SAM" id="Phobius"/>
    </source>
</evidence>
<dbReference type="SUPFAM" id="SSF81665">
    <property type="entry name" value="Calcium ATPase, transmembrane domain M"/>
    <property type="match status" value="1"/>
</dbReference>
<gene>
    <name evidence="11" type="ORF">PFISCL1PPCAC_22278</name>
</gene>
<dbReference type="SFLD" id="SFLDS00003">
    <property type="entry name" value="Haloacid_Dehalogenase"/>
    <property type="match status" value="1"/>
</dbReference>
<evidence type="ECO:0000256" key="6">
    <source>
        <dbReference type="ARBA" id="ARBA00022989"/>
    </source>
</evidence>
<dbReference type="PROSITE" id="PS00154">
    <property type="entry name" value="ATPASE_E1_E2"/>
    <property type="match status" value="1"/>
</dbReference>
<evidence type="ECO:0000256" key="2">
    <source>
        <dbReference type="ARBA" id="ARBA00022692"/>
    </source>
</evidence>
<dbReference type="Proteomes" id="UP001432322">
    <property type="component" value="Unassembled WGS sequence"/>
</dbReference>
<dbReference type="InterPro" id="IPR036412">
    <property type="entry name" value="HAD-like_sf"/>
</dbReference>
<evidence type="ECO:0000256" key="3">
    <source>
        <dbReference type="ARBA" id="ARBA00022723"/>
    </source>
</evidence>
<dbReference type="InterPro" id="IPR044492">
    <property type="entry name" value="P_typ_ATPase_HD_dom"/>
</dbReference>
<dbReference type="GO" id="GO:0005886">
    <property type="term" value="C:plasma membrane"/>
    <property type="evidence" value="ECO:0007669"/>
    <property type="project" value="TreeGrafter"/>
</dbReference>
<keyword evidence="3" id="KW-0479">Metal-binding</keyword>
<evidence type="ECO:0000313" key="11">
    <source>
        <dbReference type="EMBL" id="GMT30981.1"/>
    </source>
</evidence>
<evidence type="ECO:0000256" key="8">
    <source>
        <dbReference type="SAM" id="MobiDB-lite"/>
    </source>
</evidence>
<accession>A0AAV5WJ87</accession>
<evidence type="ECO:0000256" key="1">
    <source>
        <dbReference type="ARBA" id="ARBA00004141"/>
    </source>
</evidence>
<dbReference type="FunFam" id="3.40.50.1000:FF:000084">
    <property type="entry name" value="Phospholipid-transporting ATPase"/>
    <property type="match status" value="1"/>
</dbReference>
<feature type="compositionally biased region" description="Basic and acidic residues" evidence="8">
    <location>
        <begin position="740"/>
        <end position="753"/>
    </location>
</feature>
<dbReference type="Pfam" id="PF13246">
    <property type="entry name" value="Cation_ATPase"/>
    <property type="match status" value="1"/>
</dbReference>
<dbReference type="InterPro" id="IPR023298">
    <property type="entry name" value="ATPase_P-typ_TM_dom_sf"/>
</dbReference>
<dbReference type="PANTHER" id="PTHR24092">
    <property type="entry name" value="PROBABLE PHOSPHOLIPID-TRANSPORTING ATPASE"/>
    <property type="match status" value="1"/>
</dbReference>
<dbReference type="AlphaFoldDB" id="A0AAV5WJ87"/>
<organism evidence="11 12">
    <name type="scientific">Pristionchus fissidentatus</name>
    <dbReference type="NCBI Taxonomy" id="1538716"/>
    <lineage>
        <taxon>Eukaryota</taxon>
        <taxon>Metazoa</taxon>
        <taxon>Ecdysozoa</taxon>
        <taxon>Nematoda</taxon>
        <taxon>Chromadorea</taxon>
        <taxon>Rhabditida</taxon>
        <taxon>Rhabditina</taxon>
        <taxon>Diplogasteromorpha</taxon>
        <taxon>Diplogasteroidea</taxon>
        <taxon>Neodiplogasteridae</taxon>
        <taxon>Pristionchus</taxon>
    </lineage>
</organism>
<feature type="transmembrane region" description="Helical" evidence="9">
    <location>
        <begin position="450"/>
        <end position="470"/>
    </location>
</feature>
<protein>
    <recommendedName>
        <fullName evidence="10">P-type ATPase C-terminal domain-containing protein</fullName>
    </recommendedName>
</protein>
<feature type="non-terminal residue" evidence="11">
    <location>
        <position position="1"/>
    </location>
</feature>
<feature type="transmembrane region" description="Helical" evidence="9">
    <location>
        <begin position="418"/>
        <end position="438"/>
    </location>
</feature>
<evidence type="ECO:0000256" key="7">
    <source>
        <dbReference type="ARBA" id="ARBA00023136"/>
    </source>
</evidence>
<dbReference type="InterPro" id="IPR023214">
    <property type="entry name" value="HAD_sf"/>
</dbReference>
<dbReference type="GO" id="GO:0046872">
    <property type="term" value="F:metal ion binding"/>
    <property type="evidence" value="ECO:0007669"/>
    <property type="project" value="UniProtKB-KW"/>
</dbReference>
<dbReference type="PANTHER" id="PTHR24092:SF150">
    <property type="entry name" value="PHOSPHOLIPID-TRANSPORTING ATPASE"/>
    <property type="match status" value="1"/>
</dbReference>
<proteinExistence type="predicted"/>
<dbReference type="InterPro" id="IPR023299">
    <property type="entry name" value="ATPase_P-typ_cyto_dom_N"/>
</dbReference>
<evidence type="ECO:0000256" key="5">
    <source>
        <dbReference type="ARBA" id="ARBA00022967"/>
    </source>
</evidence>
<dbReference type="InterPro" id="IPR032630">
    <property type="entry name" value="P_typ_ATPase_c"/>
</dbReference>
<comment type="caution">
    <text evidence="11">The sequence shown here is derived from an EMBL/GenBank/DDBJ whole genome shotgun (WGS) entry which is preliminary data.</text>
</comment>
<dbReference type="SFLD" id="SFLDG00002">
    <property type="entry name" value="C1.7:_P-type_atpase_like"/>
    <property type="match status" value="1"/>
</dbReference>
<keyword evidence="2 9" id="KW-0812">Transmembrane</keyword>
<dbReference type="GO" id="GO:0016887">
    <property type="term" value="F:ATP hydrolysis activity"/>
    <property type="evidence" value="ECO:0007669"/>
    <property type="project" value="InterPro"/>
</dbReference>
<name>A0AAV5WJ87_9BILA</name>
<dbReference type="EMBL" id="BTSY01000005">
    <property type="protein sequence ID" value="GMT30981.1"/>
    <property type="molecule type" value="Genomic_DNA"/>
</dbReference>
<dbReference type="GO" id="GO:0045332">
    <property type="term" value="P:phospholipid translocation"/>
    <property type="evidence" value="ECO:0007669"/>
    <property type="project" value="TreeGrafter"/>
</dbReference>
<feature type="transmembrane region" description="Helical" evidence="9">
    <location>
        <begin position="573"/>
        <end position="600"/>
    </location>
</feature>
<dbReference type="GO" id="GO:0005524">
    <property type="term" value="F:ATP binding"/>
    <property type="evidence" value="ECO:0007669"/>
    <property type="project" value="InterPro"/>
</dbReference>
<dbReference type="Pfam" id="PF16212">
    <property type="entry name" value="PhoLip_ATPase_C"/>
    <property type="match status" value="1"/>
</dbReference>
<reference evidence="11" key="1">
    <citation type="submission" date="2023-10" db="EMBL/GenBank/DDBJ databases">
        <title>Genome assembly of Pristionchus species.</title>
        <authorList>
            <person name="Yoshida K."/>
            <person name="Sommer R.J."/>
        </authorList>
    </citation>
    <scope>NUCLEOTIDE SEQUENCE</scope>
    <source>
        <strain evidence="11">RS5133</strain>
    </source>
</reference>
<dbReference type="InterPro" id="IPR018303">
    <property type="entry name" value="ATPase_P-typ_P_site"/>
</dbReference>
<dbReference type="NCBIfam" id="TIGR01494">
    <property type="entry name" value="ATPase_P-type"/>
    <property type="match status" value="2"/>
</dbReference>
<feature type="region of interest" description="Disordered" evidence="8">
    <location>
        <begin position="699"/>
        <end position="753"/>
    </location>
</feature>
<dbReference type="SFLD" id="SFLDF00027">
    <property type="entry name" value="p-type_atpase"/>
    <property type="match status" value="1"/>
</dbReference>
<keyword evidence="6 9" id="KW-1133">Transmembrane helix</keyword>
<dbReference type="Gene3D" id="3.40.50.1000">
    <property type="entry name" value="HAD superfamily/HAD-like"/>
    <property type="match status" value="1"/>
</dbReference>
<dbReference type="Gene3D" id="3.40.1110.10">
    <property type="entry name" value="Calcium-transporting ATPase, cytoplasmic domain N"/>
    <property type="match status" value="1"/>
</dbReference>
<keyword evidence="4" id="KW-0460">Magnesium</keyword>
<keyword evidence="7 9" id="KW-0472">Membrane</keyword>
<dbReference type="GO" id="GO:0005802">
    <property type="term" value="C:trans-Golgi network"/>
    <property type="evidence" value="ECO:0007669"/>
    <property type="project" value="TreeGrafter"/>
</dbReference>
<dbReference type="GO" id="GO:0140326">
    <property type="term" value="F:ATPase-coupled intramembrane lipid transporter activity"/>
    <property type="evidence" value="ECO:0007669"/>
    <property type="project" value="TreeGrafter"/>
</dbReference>
<feature type="compositionally biased region" description="Basic and acidic residues" evidence="8">
    <location>
        <begin position="699"/>
        <end position="709"/>
    </location>
</feature>
<feature type="transmembrane region" description="Helical" evidence="9">
    <location>
        <begin position="498"/>
        <end position="522"/>
    </location>
</feature>
<dbReference type="InterPro" id="IPR001757">
    <property type="entry name" value="P_typ_ATPase"/>
</dbReference>
<dbReference type="SUPFAM" id="SSF81660">
    <property type="entry name" value="Metal cation-transporting ATPase, ATP-binding domain N"/>
    <property type="match status" value="1"/>
</dbReference>